<evidence type="ECO:0000256" key="1">
    <source>
        <dbReference type="SAM" id="MobiDB-lite"/>
    </source>
</evidence>
<proteinExistence type="predicted"/>
<protein>
    <submittedName>
        <fullName evidence="2">Uncharacterized protein</fullName>
    </submittedName>
</protein>
<evidence type="ECO:0000313" key="2">
    <source>
        <dbReference type="EMBL" id="KAK5527449.1"/>
    </source>
</evidence>
<comment type="caution">
    <text evidence="2">The sequence shown here is derived from an EMBL/GenBank/DDBJ whole genome shotgun (WGS) entry which is preliminary data.</text>
</comment>
<sequence>MNTTHHGVSATEDPTPDSVNQEFSAGSEYAQTTASSPSPQGTTPPRAFPSSQQDMLHLLAGVQTDLAKLHYVLDEARDSMIAVQGKVNKIIDILRDRSSCYLPVPSPTWPAAPLEANHVYLDYEPQLYALGFNDHVEHLTHDSTWMPHDDHTTVGDLEVQQQPSTVQDLAEQNLPAGEAPQPCHDRTIDYDLTKGGCSRTPRVAKRHFDEVEH</sequence>
<gene>
    <name evidence="2" type="ORF">LTR25_011190</name>
</gene>
<dbReference type="EMBL" id="JAXLQG010000064">
    <property type="protein sequence ID" value="KAK5527449.1"/>
    <property type="molecule type" value="Genomic_DNA"/>
</dbReference>
<accession>A0AAV9PPK9</accession>
<evidence type="ECO:0000313" key="3">
    <source>
        <dbReference type="Proteomes" id="UP001345827"/>
    </source>
</evidence>
<feature type="compositionally biased region" description="Polar residues" evidence="1">
    <location>
        <begin position="17"/>
        <end position="50"/>
    </location>
</feature>
<organism evidence="2 3">
    <name type="scientific">Vermiconidia calcicola</name>
    <dbReference type="NCBI Taxonomy" id="1690605"/>
    <lineage>
        <taxon>Eukaryota</taxon>
        <taxon>Fungi</taxon>
        <taxon>Dikarya</taxon>
        <taxon>Ascomycota</taxon>
        <taxon>Pezizomycotina</taxon>
        <taxon>Dothideomycetes</taxon>
        <taxon>Dothideomycetidae</taxon>
        <taxon>Mycosphaerellales</taxon>
        <taxon>Extremaceae</taxon>
        <taxon>Vermiconidia</taxon>
    </lineage>
</organism>
<dbReference type="AlphaFoldDB" id="A0AAV9PPK9"/>
<feature type="region of interest" description="Disordered" evidence="1">
    <location>
        <begin position="1"/>
        <end position="50"/>
    </location>
</feature>
<dbReference type="Proteomes" id="UP001345827">
    <property type="component" value="Unassembled WGS sequence"/>
</dbReference>
<name>A0AAV9PPK9_9PEZI</name>
<reference evidence="2 3" key="1">
    <citation type="submission" date="2023-06" db="EMBL/GenBank/DDBJ databases">
        <title>Black Yeasts Isolated from many extreme environments.</title>
        <authorList>
            <person name="Coleine C."/>
            <person name="Stajich J.E."/>
            <person name="Selbmann L."/>
        </authorList>
    </citation>
    <scope>NUCLEOTIDE SEQUENCE [LARGE SCALE GENOMIC DNA]</scope>
    <source>
        <strain evidence="2 3">CCFEE 5887</strain>
    </source>
</reference>
<keyword evidence="3" id="KW-1185">Reference proteome</keyword>